<feature type="region of interest" description="Disordered" evidence="22">
    <location>
        <begin position="1735"/>
        <end position="1768"/>
    </location>
</feature>
<evidence type="ECO:0000256" key="19">
    <source>
        <dbReference type="ARBA" id="ARBA00023211"/>
    </source>
</evidence>
<dbReference type="InterPro" id="IPR044441">
    <property type="entry name" value="DICER_DSRM"/>
</dbReference>
<keyword evidence="19" id="KW-0464">Manganese</keyword>
<comment type="cofactor">
    <cofactor evidence="2">
        <name>Mn(2+)</name>
        <dbReference type="ChEBI" id="CHEBI:29035"/>
    </cofactor>
</comment>
<dbReference type="FunFam" id="2.170.260.10:FF:000002">
    <property type="entry name" value="Putative Endoribonuclease Dicer"/>
    <property type="match status" value="1"/>
</dbReference>
<dbReference type="CDD" id="cd15903">
    <property type="entry name" value="Dicer_PBD"/>
    <property type="match status" value="1"/>
</dbReference>
<dbReference type="Gene3D" id="3.40.50.300">
    <property type="entry name" value="P-loop containing nucleotide triphosphate hydrolases"/>
    <property type="match status" value="2"/>
</dbReference>
<dbReference type="Pfam" id="PF20930">
    <property type="entry name" value="Dicer_PBD"/>
    <property type="match status" value="1"/>
</dbReference>
<dbReference type="InterPro" id="IPR048512">
    <property type="entry name" value="Dicer_platform"/>
</dbReference>
<keyword evidence="7" id="KW-0597">Phosphoprotein</keyword>
<feature type="compositionally biased region" description="Acidic residues" evidence="22">
    <location>
        <begin position="422"/>
        <end position="456"/>
    </location>
</feature>
<evidence type="ECO:0000256" key="16">
    <source>
        <dbReference type="ARBA" id="ARBA00022842"/>
    </source>
</evidence>
<dbReference type="Pfam" id="PF00636">
    <property type="entry name" value="Ribonuclease_3"/>
    <property type="match status" value="2"/>
</dbReference>
<dbReference type="PANTHER" id="PTHR14950:SF37">
    <property type="entry name" value="ENDORIBONUCLEASE DICER"/>
    <property type="match status" value="1"/>
</dbReference>
<evidence type="ECO:0000256" key="22">
    <source>
        <dbReference type="SAM" id="MobiDB-lite"/>
    </source>
</evidence>
<evidence type="ECO:0000256" key="15">
    <source>
        <dbReference type="ARBA" id="ARBA00022840"/>
    </source>
</evidence>
<dbReference type="InterPro" id="IPR000999">
    <property type="entry name" value="RNase_III_dom"/>
</dbReference>
<dbReference type="SMART" id="SM00358">
    <property type="entry name" value="DSRM"/>
    <property type="match status" value="1"/>
</dbReference>
<dbReference type="SMART" id="SM00535">
    <property type="entry name" value="RIBOc"/>
    <property type="match status" value="2"/>
</dbReference>
<protein>
    <recommendedName>
        <fullName evidence="5">ribonuclease III</fullName>
        <ecNumber evidence="5">3.1.26.3</ecNumber>
    </recommendedName>
</protein>
<dbReference type="SMART" id="SM00490">
    <property type="entry name" value="HELICc"/>
    <property type="match status" value="1"/>
</dbReference>
<evidence type="ECO:0000256" key="8">
    <source>
        <dbReference type="ARBA" id="ARBA00022722"/>
    </source>
</evidence>
<dbReference type="EMBL" id="JAWDGP010006922">
    <property type="protein sequence ID" value="KAK3732982.1"/>
    <property type="molecule type" value="Genomic_DNA"/>
</dbReference>
<evidence type="ECO:0000256" key="17">
    <source>
        <dbReference type="ARBA" id="ARBA00022884"/>
    </source>
</evidence>
<evidence type="ECO:0000256" key="7">
    <source>
        <dbReference type="ARBA" id="ARBA00022553"/>
    </source>
</evidence>
<dbReference type="PROSITE" id="PS51194">
    <property type="entry name" value="HELICASE_CTER"/>
    <property type="match status" value="1"/>
</dbReference>
<feature type="region of interest" description="Disordered" evidence="22">
    <location>
        <begin position="419"/>
        <end position="460"/>
    </location>
</feature>
<dbReference type="InterPro" id="IPR048513">
    <property type="entry name" value="Dicer_PBD"/>
</dbReference>
<evidence type="ECO:0000256" key="21">
    <source>
        <dbReference type="PROSITE-ProRule" id="PRU00657"/>
    </source>
</evidence>
<dbReference type="InterPro" id="IPR014720">
    <property type="entry name" value="dsRBD_dom"/>
</dbReference>
<keyword evidence="17 21" id="KW-0694">RNA-binding</keyword>
<dbReference type="InterPro" id="IPR003100">
    <property type="entry name" value="PAZ_dom"/>
</dbReference>
<dbReference type="InterPro" id="IPR038248">
    <property type="entry name" value="Dicer_dimer_sf"/>
</dbReference>
<evidence type="ECO:0000259" key="26">
    <source>
        <dbReference type="PROSITE" id="PS51194"/>
    </source>
</evidence>
<keyword evidence="12" id="KW-0255">Endonuclease</keyword>
<feature type="region of interest" description="Disordered" evidence="22">
    <location>
        <begin position="1238"/>
        <end position="1324"/>
    </location>
</feature>
<dbReference type="SUPFAM" id="SSF52540">
    <property type="entry name" value="P-loop containing nucleoside triphosphate hydrolases"/>
    <property type="match status" value="2"/>
</dbReference>
<evidence type="ECO:0000256" key="13">
    <source>
        <dbReference type="ARBA" id="ARBA00022801"/>
    </source>
</evidence>
<dbReference type="GO" id="GO:0003723">
    <property type="term" value="F:RNA binding"/>
    <property type="evidence" value="ECO:0007669"/>
    <property type="project" value="UniProtKB-UniRule"/>
</dbReference>
<dbReference type="Gene3D" id="3.30.160.20">
    <property type="match status" value="1"/>
</dbReference>
<feature type="compositionally biased region" description="Polar residues" evidence="22">
    <location>
        <begin position="1748"/>
        <end position="1760"/>
    </location>
</feature>
<keyword evidence="14" id="KW-0347">Helicase</keyword>
<dbReference type="PROSITE" id="PS50821">
    <property type="entry name" value="PAZ"/>
    <property type="match status" value="1"/>
</dbReference>
<comment type="subcellular location">
    <subcellularLocation>
        <location evidence="4">Cytoplasm</location>
    </subcellularLocation>
</comment>
<dbReference type="Gene3D" id="2.170.260.10">
    <property type="entry name" value="paz domain"/>
    <property type="match status" value="1"/>
</dbReference>
<dbReference type="SUPFAM" id="SSF101690">
    <property type="entry name" value="PAZ domain"/>
    <property type="match status" value="1"/>
</dbReference>
<dbReference type="GO" id="GO:0070578">
    <property type="term" value="C:RISC-loading complex"/>
    <property type="evidence" value="ECO:0007669"/>
    <property type="project" value="TreeGrafter"/>
</dbReference>
<evidence type="ECO:0000256" key="14">
    <source>
        <dbReference type="ARBA" id="ARBA00022806"/>
    </source>
</evidence>
<evidence type="ECO:0000256" key="2">
    <source>
        <dbReference type="ARBA" id="ARBA00001936"/>
    </source>
</evidence>
<dbReference type="GO" id="GO:0046872">
    <property type="term" value="F:metal ion binding"/>
    <property type="evidence" value="ECO:0007669"/>
    <property type="project" value="UniProtKB-KW"/>
</dbReference>
<dbReference type="Pfam" id="PF20931">
    <property type="entry name" value="Dicer_platform"/>
    <property type="match status" value="1"/>
</dbReference>
<dbReference type="GO" id="GO:0004386">
    <property type="term" value="F:helicase activity"/>
    <property type="evidence" value="ECO:0007669"/>
    <property type="project" value="UniProtKB-KW"/>
</dbReference>
<dbReference type="SUPFAM" id="SSF54768">
    <property type="entry name" value="dsRNA-binding domain-like"/>
    <property type="match status" value="1"/>
</dbReference>
<feature type="domain" description="Dicer dsRNA-binding fold" evidence="27">
    <location>
        <begin position="699"/>
        <end position="790"/>
    </location>
</feature>
<feature type="domain" description="Helicase C-terminal" evidence="26">
    <location>
        <begin position="478"/>
        <end position="652"/>
    </location>
</feature>
<dbReference type="Gene3D" id="1.10.1520.10">
    <property type="entry name" value="Ribonuclease III domain"/>
    <property type="match status" value="2"/>
</dbReference>
<evidence type="ECO:0000256" key="9">
    <source>
        <dbReference type="ARBA" id="ARBA00022723"/>
    </source>
</evidence>
<dbReference type="Pfam" id="PF00271">
    <property type="entry name" value="Helicase_C"/>
    <property type="match status" value="1"/>
</dbReference>
<dbReference type="GO" id="GO:0031054">
    <property type="term" value="P:pre-miRNA processing"/>
    <property type="evidence" value="ECO:0007669"/>
    <property type="project" value="InterPro"/>
</dbReference>
<feature type="region of interest" description="Disordered" evidence="22">
    <location>
        <begin position="1606"/>
        <end position="1639"/>
    </location>
</feature>
<dbReference type="InterPro" id="IPR027417">
    <property type="entry name" value="P-loop_NTPase"/>
</dbReference>
<dbReference type="FunFam" id="1.10.1520.10:FF:000005">
    <property type="entry name" value="Putative endoribonuclease dicer"/>
    <property type="match status" value="1"/>
</dbReference>
<dbReference type="Pfam" id="PF03368">
    <property type="entry name" value="Dicer_dimer"/>
    <property type="match status" value="1"/>
</dbReference>
<feature type="domain" description="PAZ" evidence="25">
    <location>
        <begin position="964"/>
        <end position="1121"/>
    </location>
</feature>
<dbReference type="Pfam" id="PF02170">
    <property type="entry name" value="PAZ"/>
    <property type="match status" value="1"/>
</dbReference>
<feature type="compositionally biased region" description="Polar residues" evidence="22">
    <location>
        <begin position="1285"/>
        <end position="1317"/>
    </location>
</feature>
<dbReference type="GO" id="GO:0004525">
    <property type="term" value="F:ribonuclease III activity"/>
    <property type="evidence" value="ECO:0007669"/>
    <property type="project" value="UniProtKB-EC"/>
</dbReference>
<comment type="caution">
    <text evidence="28">The sequence shown here is derived from an EMBL/GenBank/DDBJ whole genome shotgun (WGS) entry which is preliminary data.</text>
</comment>
<dbReference type="Gene3D" id="3.30.160.380">
    <property type="entry name" value="Dicer dimerisation domain"/>
    <property type="match status" value="1"/>
</dbReference>
<reference evidence="28" key="1">
    <citation type="journal article" date="2023" name="G3 (Bethesda)">
        <title>A reference genome for the long-term kleptoplast-retaining sea slug Elysia crispata morphotype clarki.</title>
        <authorList>
            <person name="Eastman K.E."/>
            <person name="Pendleton A.L."/>
            <person name="Shaikh M.A."/>
            <person name="Suttiyut T."/>
            <person name="Ogas R."/>
            <person name="Tomko P."/>
            <person name="Gavelis G."/>
            <person name="Widhalm J.R."/>
            <person name="Wisecaver J.H."/>
        </authorList>
    </citation>
    <scope>NUCLEOTIDE SEQUENCE</scope>
    <source>
        <strain evidence="28">ECLA1</strain>
    </source>
</reference>
<evidence type="ECO:0000256" key="18">
    <source>
        <dbReference type="ARBA" id="ARBA00023158"/>
    </source>
</evidence>
<keyword evidence="11" id="KW-0547">Nucleotide-binding</keyword>
<comment type="similarity">
    <text evidence="20">Belongs to the helicase family. Dicer subfamily.</text>
</comment>
<organism evidence="28 29">
    <name type="scientific">Elysia crispata</name>
    <name type="common">lettuce slug</name>
    <dbReference type="NCBI Taxonomy" id="231223"/>
    <lineage>
        <taxon>Eukaryota</taxon>
        <taxon>Metazoa</taxon>
        <taxon>Spiralia</taxon>
        <taxon>Lophotrochozoa</taxon>
        <taxon>Mollusca</taxon>
        <taxon>Gastropoda</taxon>
        <taxon>Heterobranchia</taxon>
        <taxon>Euthyneura</taxon>
        <taxon>Panpulmonata</taxon>
        <taxon>Sacoglossa</taxon>
        <taxon>Placobranchoidea</taxon>
        <taxon>Plakobranchidae</taxon>
        <taxon>Elysia</taxon>
    </lineage>
</organism>
<comment type="catalytic activity">
    <reaction evidence="1">
        <text>Endonucleolytic cleavage to 5'-phosphomonoester.</text>
        <dbReference type="EC" id="3.1.26.3"/>
    </reaction>
</comment>
<dbReference type="GO" id="GO:0051239">
    <property type="term" value="P:regulation of multicellular organismal process"/>
    <property type="evidence" value="ECO:0007669"/>
    <property type="project" value="UniProtKB-ARBA"/>
</dbReference>
<dbReference type="FunFam" id="3.30.160.20:FF:000015">
    <property type="entry name" value="endoribonuclease Dicer"/>
    <property type="match status" value="1"/>
</dbReference>
<feature type="domain" description="RNase III" evidence="24">
    <location>
        <begin position="1884"/>
        <end position="1950"/>
    </location>
</feature>
<keyword evidence="9" id="KW-0479">Metal-binding</keyword>
<sequence length="2438" mass="271372">MATSIGVGKKGSRYHRLDNIPSNTFTPRTYQIQLLDAALQRNTLLCQGCPNSKLFLALMVAKEMSSTTRSSLKDGGKRTFYLTNSEEEVAAVTSTLPHHTDLRVGSYPPACIQSTEQENDYYENTNGVNKSYSLSEHHSMWQKLVEDNNIIVCTGTNFFSALSSNIVQLININLLIFDDCHCSITVGHPYACIVSLVRQLAEEGIPEPRILGVTAAIAGTDCSDPDHLKLTISSMESAMHAKAQTSMLILTERYGCRPQQQVIRCDLDDIDPVGISEEQAQLRQTMEGLLLKDYHFFLDCREQLIKQAAGKDPGETPIQVLEQCLTILSVLGPWCCSSVAEYFHMQMEKIVKQERCDTHKRCMRCVMTTLRMLTRTFEGSFHPDYCVHEFLAYTTPKVRALVNSLRRFKPEVDFIIVSNNSDDPDGDDSVLSDLSDDGDDDEEDEDSISGSDVEDDNQNKISASSKPVHIAVKRTADGIAERVTGILEEEEKNLCGIVFVENRYIAFGLSKVIEEVCSWDEDLCFVKSCHITGQGLKGSGGSAKQHRSSRACKRQEEALRKFRTQEVNLVIATPELEEGIDIPKCNLVVRFDPPKDYRSYTLSKGRARARDASFIILLDADTYEGFQSRLEVFKGIEQVLLGETKNQPQISAKENDGDTEDSEVDQNIGNDDMDDHDMLPAYKTIPSSHSSPQVTMQGAIALINRYCAKLPSDAFTHLTPHCRLERVASKYVAYLRLPINSPVKQELQGPAMKNKKLAKMAVALNMCEILHLKGELDDQLLPVGKEMFVYEEEEEWADEDDIGGQARPGTTKRKQYYTKKVANAMLECQPKPDRKNFLYLISLTLTGPITEEQNTRGRLIYAPEDTRQTLGLLVDKPIPQMPNFPVYTRSGEVTASVDLLSSEVLLTESEISRLLKFHHFVFSGVLHLEKDPMEFNPEQAEYACVVVPLNGDNELSIDWEFADKVIQFMLSQKRADVAKRKKGSGRGGKNGEDKENKFEFRIEDFEDAVVMPSYRNMDQPQHFYVAEIRSDLNPLSPFPSPELYKTFQDYYTTKYGLEISCKDQPLLDVDHTSARLNLLTPRYMNPKGMALPTSSAETKRARRENLQQKQILVPELCDVHIFPASLWRKAVCLPAILYRTNCLLLAEELRQRVAIQTGIGQEELPNGFRFPQLDFGFETSPEKLIESELSSGDGTRNSHVKQYCSKESKSLSSSFEEDQQEPMSSKFSECLYEKRELKKTGTDSSTKKGNIERNALPSNLPVKHPNNDASVEKTDSAASSDTDSGIMSSGSDTNLGPSPPLTATSEKATSKDSSPNTEQDEKEQCNLYSNEARDTTPALSQLTVIASSSSTLPGQTYTRSCASNNSSVVTTIASADSQSLLCNDQYTVKGANQIKYVSHVNDPSLTSSVKQAIDAEKTSDSCGSGQTQNSNPADVSSKPVTTDISVSFQKSSNEFDHQGISSASTNVPCPSLISAASPLCIPHRLAPTSSSTNSMTSLSPNNTGCESYNAHFLTNSQAVPYEPLQQTPVDLVQAPFHHQPDVSSHSNLKNHQFCVQKIGFDGKSASRSDGTTATNHNFLFEDTVEKSPNALSCKKERAESKAQNACLKSCPSNPNSPAEEMVSGKGVSEFSSDSGGASQSSDAAIIMNTLGQELSDLDIDLICTSGKQTNSPSTFQNRANVKSAHANRTFIPSERVNGWDATDGTNDADIIKFSFNADTPDNSTDDVEKVVIDTWGKDDQNGNKGIPIQNQSDGNADQSTNNEARDRAANAEEVSLLENKTMEDTCKLSPDAKVVKLDEQPLSSELHSKLKDIYEPSTLDLSLEPKNFDIGVWNERKHNKPKTQNPHALENKDLSDVIFTSPCGHMSLDEDRDLSSFPGPSPCLLLQALTMSNANDFFSLERLETIGDSFLKYAITVYLYCCYPGIHEGKLSYLRSKQVSNYNLYRLGRRKCFAERMVATKFEPYENWLPPGFIINEDRRRGPVPKVVVVPPGPREDVGICLPSRGSACPQDWPDDTGNRREDEAGQFHAELAWLQQSQEQDQREEAGTAAVFHGSGSSGASCGKGGAGLIPYSLQQHHGLPDKSLADCVEALIGCYLTTCGRKAALLFMSWLGLKVLPKRIKAGQVEDISPPWMVSEQQFEELHCPPSPMFYHSEANQSRLEQLLEGFDGLEDTIQYKFRDRSYLLQAFTHASYHYNTITDCYQRIEFLGDAILDYVITRHLYEDSQKHSPGILTDLRSALVNNNIFAALAVKWGFHKYFKAVSPALFQVIDTFVKFQEGKDQDHIDIDEEYQEVSMEDPGPEEVVEDDDEDDEEEVEMEIPKALGDIFESVAGAIYLDSGMSLDAVWKVYYRMMKPHIDKYLKSIPKSPVRELLETEPETAKFERPQRTMNGKVRVTVNVVGKGEFSGIGRNYRIAKSAAAKRALRSIRFMNHNLS</sequence>
<dbReference type="InterPro" id="IPR005034">
    <property type="entry name" value="Dicer_dimerisation"/>
</dbReference>
<evidence type="ECO:0000313" key="29">
    <source>
        <dbReference type="Proteomes" id="UP001283361"/>
    </source>
</evidence>
<dbReference type="GO" id="GO:0005524">
    <property type="term" value="F:ATP binding"/>
    <property type="evidence" value="ECO:0007669"/>
    <property type="project" value="UniProtKB-KW"/>
</dbReference>
<evidence type="ECO:0000256" key="5">
    <source>
        <dbReference type="ARBA" id="ARBA00012177"/>
    </source>
</evidence>
<dbReference type="GO" id="GO:0005634">
    <property type="term" value="C:nucleus"/>
    <property type="evidence" value="ECO:0007669"/>
    <property type="project" value="TreeGrafter"/>
</dbReference>
<evidence type="ECO:0000313" key="28">
    <source>
        <dbReference type="EMBL" id="KAK3732982.1"/>
    </source>
</evidence>
<dbReference type="InterPro" id="IPR036389">
    <property type="entry name" value="RNase_III_sf"/>
</dbReference>
<feature type="compositionally biased region" description="Polar residues" evidence="22">
    <location>
        <begin position="1420"/>
        <end position="1440"/>
    </location>
</feature>
<keyword evidence="10" id="KW-0677">Repeat</keyword>
<feature type="domain" description="DRBM" evidence="23">
    <location>
        <begin position="2367"/>
        <end position="2432"/>
    </location>
</feature>
<dbReference type="GO" id="GO:0005737">
    <property type="term" value="C:cytoplasm"/>
    <property type="evidence" value="ECO:0007669"/>
    <property type="project" value="UniProtKB-SubCell"/>
</dbReference>
<dbReference type="SMART" id="SM00949">
    <property type="entry name" value="PAZ"/>
    <property type="match status" value="1"/>
</dbReference>
<dbReference type="CDD" id="cd10843">
    <property type="entry name" value="DSRM_DICER"/>
    <property type="match status" value="1"/>
</dbReference>
<evidence type="ECO:0000256" key="4">
    <source>
        <dbReference type="ARBA" id="ARBA00004496"/>
    </source>
</evidence>
<dbReference type="Pfam" id="PF20932">
    <property type="entry name" value="Dicer_dsRBD"/>
    <property type="match status" value="1"/>
</dbReference>
<evidence type="ECO:0000259" key="24">
    <source>
        <dbReference type="PROSITE" id="PS50142"/>
    </source>
</evidence>
<gene>
    <name evidence="28" type="ORF">RRG08_002590</name>
</gene>
<dbReference type="InterPro" id="IPR036085">
    <property type="entry name" value="PAZ_dom_sf"/>
</dbReference>
<evidence type="ECO:0000259" key="25">
    <source>
        <dbReference type="PROSITE" id="PS50821"/>
    </source>
</evidence>
<keyword evidence="16" id="KW-0460">Magnesium</keyword>
<evidence type="ECO:0000256" key="12">
    <source>
        <dbReference type="ARBA" id="ARBA00022759"/>
    </source>
</evidence>
<dbReference type="PROSITE" id="PS50142">
    <property type="entry name" value="RNASE_3_2"/>
    <property type="match status" value="2"/>
</dbReference>
<evidence type="ECO:0000259" key="27">
    <source>
        <dbReference type="PROSITE" id="PS51327"/>
    </source>
</evidence>
<dbReference type="FunFam" id="1.10.1520.10:FF:000023">
    <property type="entry name" value="Endoribonuclease dcr-1"/>
    <property type="match status" value="1"/>
</dbReference>
<comment type="cofactor">
    <cofactor evidence="3">
        <name>Mg(2+)</name>
        <dbReference type="ChEBI" id="CHEBI:18420"/>
    </cofactor>
</comment>
<evidence type="ECO:0000259" key="23">
    <source>
        <dbReference type="PROSITE" id="PS50137"/>
    </source>
</evidence>
<keyword evidence="8" id="KW-0540">Nuclease</keyword>
<keyword evidence="6" id="KW-0963">Cytoplasm</keyword>
<evidence type="ECO:0000256" key="1">
    <source>
        <dbReference type="ARBA" id="ARBA00000109"/>
    </source>
</evidence>
<evidence type="ECO:0000256" key="6">
    <source>
        <dbReference type="ARBA" id="ARBA00022490"/>
    </source>
</evidence>
<evidence type="ECO:0000256" key="10">
    <source>
        <dbReference type="ARBA" id="ARBA00022737"/>
    </source>
</evidence>
<keyword evidence="29" id="KW-1185">Reference proteome</keyword>
<dbReference type="GO" id="GO:0030422">
    <property type="term" value="P:siRNA processing"/>
    <property type="evidence" value="ECO:0007669"/>
    <property type="project" value="InterPro"/>
</dbReference>
<dbReference type="Proteomes" id="UP001283361">
    <property type="component" value="Unassembled WGS sequence"/>
</dbReference>
<keyword evidence="15" id="KW-0067">ATP-binding</keyword>
<evidence type="ECO:0000256" key="3">
    <source>
        <dbReference type="ARBA" id="ARBA00001946"/>
    </source>
</evidence>
<dbReference type="GO" id="GO:0016441">
    <property type="term" value="P:post-transcriptional gene silencing"/>
    <property type="evidence" value="ECO:0007669"/>
    <property type="project" value="UniProtKB-ARBA"/>
</dbReference>
<dbReference type="PROSITE" id="PS51327">
    <property type="entry name" value="DICER_DSRBF"/>
    <property type="match status" value="1"/>
</dbReference>
<feature type="compositionally biased region" description="Basic and acidic residues" evidence="22">
    <location>
        <begin position="1238"/>
        <end position="1251"/>
    </location>
</feature>
<feature type="region of interest" description="Disordered" evidence="22">
    <location>
        <begin position="1411"/>
        <end position="1440"/>
    </location>
</feature>
<dbReference type="PROSITE" id="PS50137">
    <property type="entry name" value="DS_RBD"/>
    <property type="match status" value="1"/>
</dbReference>
<evidence type="ECO:0000256" key="11">
    <source>
        <dbReference type="ARBA" id="ARBA00022741"/>
    </source>
</evidence>
<accession>A0AAE1CSJ5</accession>
<dbReference type="InterPro" id="IPR001650">
    <property type="entry name" value="Helicase_C-like"/>
</dbReference>
<feature type="domain" description="RNase III" evidence="24">
    <location>
        <begin position="2169"/>
        <end position="2342"/>
    </location>
</feature>
<dbReference type="EC" id="3.1.26.3" evidence="5"/>
<dbReference type="PANTHER" id="PTHR14950">
    <property type="entry name" value="DICER-RELATED"/>
    <property type="match status" value="1"/>
</dbReference>
<dbReference type="SUPFAM" id="SSF69065">
    <property type="entry name" value="RNase III domain-like"/>
    <property type="match status" value="2"/>
</dbReference>
<dbReference type="GO" id="GO:0006309">
    <property type="term" value="P:apoptotic DNA fragmentation"/>
    <property type="evidence" value="ECO:0007669"/>
    <property type="project" value="TreeGrafter"/>
</dbReference>
<keyword evidence="13" id="KW-0378">Hydrolase</keyword>
<name>A0AAE1CSJ5_9GAST</name>
<evidence type="ECO:0000256" key="20">
    <source>
        <dbReference type="ARBA" id="ARBA00035116"/>
    </source>
</evidence>
<keyword evidence="18" id="KW-0943">RNA-mediated gene silencing</keyword>
<dbReference type="CDD" id="cd00593">
    <property type="entry name" value="RIBOc"/>
    <property type="match status" value="2"/>
</dbReference>
<proteinExistence type="inferred from homology"/>
<dbReference type="GO" id="GO:0004530">
    <property type="term" value="F:deoxyribonuclease I activity"/>
    <property type="evidence" value="ECO:0007669"/>
    <property type="project" value="TreeGrafter"/>
</dbReference>